<dbReference type="InterPro" id="IPR052343">
    <property type="entry name" value="Retrotransposon-Effector_Assoc"/>
</dbReference>
<feature type="domain" description="Reverse transcriptase" evidence="1">
    <location>
        <begin position="197"/>
        <end position="286"/>
    </location>
</feature>
<proteinExistence type="predicted"/>
<reference evidence="2 3" key="1">
    <citation type="journal article" date="2023" name="G3 (Bethesda)">
        <title>A chromosome-length genome assembly and annotation of blackberry (Rubus argutus, cv. 'Hillquist').</title>
        <authorList>
            <person name="Bruna T."/>
            <person name="Aryal R."/>
            <person name="Dudchenko O."/>
            <person name="Sargent D.J."/>
            <person name="Mead D."/>
            <person name="Buti M."/>
            <person name="Cavallini A."/>
            <person name="Hytonen T."/>
            <person name="Andres J."/>
            <person name="Pham M."/>
            <person name="Weisz D."/>
            <person name="Mascagni F."/>
            <person name="Usai G."/>
            <person name="Natali L."/>
            <person name="Bassil N."/>
            <person name="Fernandez G.E."/>
            <person name="Lomsadze A."/>
            <person name="Armour M."/>
            <person name="Olukolu B."/>
            <person name="Poorten T."/>
            <person name="Britton C."/>
            <person name="Davik J."/>
            <person name="Ashrafi H."/>
            <person name="Aiden E.L."/>
            <person name="Borodovsky M."/>
            <person name="Worthington M."/>
        </authorList>
    </citation>
    <scope>NUCLEOTIDE SEQUENCE [LARGE SCALE GENOMIC DNA]</scope>
    <source>
        <strain evidence="2">PI 553951</strain>
    </source>
</reference>
<keyword evidence="3" id="KW-1185">Reference proteome</keyword>
<protein>
    <recommendedName>
        <fullName evidence="1">Reverse transcriptase domain-containing protein</fullName>
    </recommendedName>
</protein>
<dbReference type="PANTHER" id="PTHR46890">
    <property type="entry name" value="NON-LTR RETROLELEMENT REVERSE TRANSCRIPTASE-LIKE PROTEIN-RELATED"/>
    <property type="match status" value="1"/>
</dbReference>
<dbReference type="AlphaFoldDB" id="A0AAW1YR31"/>
<sequence>MDQLQVLQEKFDDGSIHMAACLTKDIVELWGKEEAYWAQRSRINWLQKGDSNSKFFHLTTIQRRQRNKVLRIKKNDDSWLDNEHLIRSKFEAYFKNIFTSESSRDWSEAISVVKPIISPEMNQNLTLPISHEEIKEASFHMGADKAASPYGFHGLFYQKFWNITNEIIVGTAKDFFSTGTMVAELNMTNIVLIPKVPNPEMVSQLRPISLCNYSYKILSKILANRLKGILPEIISSFRSVFVPGRQIQDNILIAHEAFHYLKLKKPSKFFELALKLDMSKAYDRVE</sequence>
<comment type="caution">
    <text evidence="2">The sequence shown here is derived from an EMBL/GenBank/DDBJ whole genome shotgun (WGS) entry which is preliminary data.</text>
</comment>
<name>A0AAW1YR31_RUBAR</name>
<evidence type="ECO:0000259" key="1">
    <source>
        <dbReference type="Pfam" id="PF00078"/>
    </source>
</evidence>
<dbReference type="EMBL" id="JBEDUW010000001">
    <property type="protein sequence ID" value="KAK9951084.1"/>
    <property type="molecule type" value="Genomic_DNA"/>
</dbReference>
<dbReference type="Proteomes" id="UP001457282">
    <property type="component" value="Unassembled WGS sequence"/>
</dbReference>
<dbReference type="InterPro" id="IPR000477">
    <property type="entry name" value="RT_dom"/>
</dbReference>
<accession>A0AAW1YR31</accession>
<dbReference type="PANTHER" id="PTHR46890:SF48">
    <property type="entry name" value="RNA-DIRECTED DNA POLYMERASE"/>
    <property type="match status" value="1"/>
</dbReference>
<evidence type="ECO:0000313" key="3">
    <source>
        <dbReference type="Proteomes" id="UP001457282"/>
    </source>
</evidence>
<dbReference type="Pfam" id="PF00078">
    <property type="entry name" value="RVT_1"/>
    <property type="match status" value="1"/>
</dbReference>
<gene>
    <name evidence="2" type="ORF">M0R45_006545</name>
</gene>
<evidence type="ECO:0000313" key="2">
    <source>
        <dbReference type="EMBL" id="KAK9951084.1"/>
    </source>
</evidence>
<organism evidence="2 3">
    <name type="scientific">Rubus argutus</name>
    <name type="common">Southern blackberry</name>
    <dbReference type="NCBI Taxonomy" id="59490"/>
    <lineage>
        <taxon>Eukaryota</taxon>
        <taxon>Viridiplantae</taxon>
        <taxon>Streptophyta</taxon>
        <taxon>Embryophyta</taxon>
        <taxon>Tracheophyta</taxon>
        <taxon>Spermatophyta</taxon>
        <taxon>Magnoliopsida</taxon>
        <taxon>eudicotyledons</taxon>
        <taxon>Gunneridae</taxon>
        <taxon>Pentapetalae</taxon>
        <taxon>rosids</taxon>
        <taxon>fabids</taxon>
        <taxon>Rosales</taxon>
        <taxon>Rosaceae</taxon>
        <taxon>Rosoideae</taxon>
        <taxon>Rosoideae incertae sedis</taxon>
        <taxon>Rubus</taxon>
    </lineage>
</organism>